<gene>
    <name evidence="3" type="ORF">GCM10010178_19800</name>
</gene>
<keyword evidence="2" id="KW-0812">Transmembrane</keyword>
<dbReference type="Proteomes" id="UP000649573">
    <property type="component" value="Unassembled WGS sequence"/>
</dbReference>
<keyword evidence="4" id="KW-1185">Reference proteome</keyword>
<evidence type="ECO:0000313" key="4">
    <source>
        <dbReference type="Proteomes" id="UP000649573"/>
    </source>
</evidence>
<dbReference type="EMBL" id="BMRE01000005">
    <property type="protein sequence ID" value="GGU27630.1"/>
    <property type="molecule type" value="Genomic_DNA"/>
</dbReference>
<evidence type="ECO:0000256" key="1">
    <source>
        <dbReference type="SAM" id="MobiDB-lite"/>
    </source>
</evidence>
<feature type="transmembrane region" description="Helical" evidence="2">
    <location>
        <begin position="78"/>
        <end position="98"/>
    </location>
</feature>
<evidence type="ECO:0000256" key="2">
    <source>
        <dbReference type="SAM" id="Phobius"/>
    </source>
</evidence>
<keyword evidence="2" id="KW-1133">Transmembrane helix</keyword>
<keyword evidence="2" id="KW-0472">Membrane</keyword>
<comment type="caution">
    <text evidence="3">The sequence shown here is derived from an EMBL/GenBank/DDBJ whole genome shotgun (WGS) entry which is preliminary data.</text>
</comment>
<reference evidence="4" key="1">
    <citation type="journal article" date="2019" name="Int. J. Syst. Evol. Microbiol.">
        <title>The Global Catalogue of Microorganisms (GCM) 10K type strain sequencing project: providing services to taxonomists for standard genome sequencing and annotation.</title>
        <authorList>
            <consortium name="The Broad Institute Genomics Platform"/>
            <consortium name="The Broad Institute Genome Sequencing Center for Infectious Disease"/>
            <person name="Wu L."/>
            <person name="Ma J."/>
        </authorList>
    </citation>
    <scope>NUCLEOTIDE SEQUENCE [LARGE SCALE GENOMIC DNA]</scope>
    <source>
        <strain evidence="4">JCM 3296</strain>
    </source>
</reference>
<evidence type="ECO:0008006" key="5">
    <source>
        <dbReference type="Google" id="ProtNLM"/>
    </source>
</evidence>
<organism evidence="3 4">
    <name type="scientific">Lentzea flava</name>
    <dbReference type="NCBI Taxonomy" id="103732"/>
    <lineage>
        <taxon>Bacteria</taxon>
        <taxon>Bacillati</taxon>
        <taxon>Actinomycetota</taxon>
        <taxon>Actinomycetes</taxon>
        <taxon>Pseudonocardiales</taxon>
        <taxon>Pseudonocardiaceae</taxon>
        <taxon>Lentzea</taxon>
    </lineage>
</organism>
<accession>A0ABQ2UH25</accession>
<feature type="transmembrane region" description="Helical" evidence="2">
    <location>
        <begin position="54"/>
        <end position="72"/>
    </location>
</feature>
<proteinExistence type="predicted"/>
<evidence type="ECO:0000313" key="3">
    <source>
        <dbReference type="EMBL" id="GGU27630.1"/>
    </source>
</evidence>
<feature type="region of interest" description="Disordered" evidence="1">
    <location>
        <begin position="1"/>
        <end position="30"/>
    </location>
</feature>
<protein>
    <recommendedName>
        <fullName evidence="5">DUF304 domain-containing protein</fullName>
    </recommendedName>
</protein>
<sequence length="171" mass="18311">MQTDTGIDLFRKPPEITDPPPSLDHGKPPRGLTKAGWIRTTGWLQVGDHPVHSAHVATVVGLLWSLVVAAVLVTAFPVVAGVLVLTVPVLCGGFWWLFTTFLRPSSLARNVGTKQADSLSPGDLVRLYGSIGPIAQVTEVALGSDVRVTFHGGSHRSWARDQVVHLAELLS</sequence>
<name>A0ABQ2UH25_9PSEU</name>
<dbReference type="RefSeq" id="WP_189253307.1">
    <property type="nucleotide sequence ID" value="NZ_BMRE01000005.1"/>
</dbReference>